<evidence type="ECO:0000313" key="2">
    <source>
        <dbReference type="Proteomes" id="UP000074072"/>
    </source>
</evidence>
<dbReference type="OrthoDB" id="7510338at2"/>
<name>A0A147IXD1_9SPHN</name>
<proteinExistence type="predicted"/>
<evidence type="ECO:0000313" key="1">
    <source>
        <dbReference type="EMBL" id="KTW00449.1"/>
    </source>
</evidence>
<reference evidence="1 2" key="1">
    <citation type="journal article" date="2016" name="Front. Microbiol.">
        <title>Genomic Resource of Rice Seed Associated Bacteria.</title>
        <authorList>
            <person name="Midha S."/>
            <person name="Bansal K."/>
            <person name="Sharma S."/>
            <person name="Kumar N."/>
            <person name="Patil P.P."/>
            <person name="Chaudhry V."/>
            <person name="Patil P.B."/>
        </authorList>
    </citation>
    <scope>NUCLEOTIDE SEQUENCE [LARGE SCALE GENOMIC DNA]</scope>
    <source>
        <strain evidence="1 2">SB4</strain>
    </source>
</reference>
<dbReference type="AlphaFoldDB" id="A0A147IXD1"/>
<protein>
    <recommendedName>
        <fullName evidence="3">DUF3168 domain-containing protein</fullName>
    </recommendedName>
</protein>
<comment type="caution">
    <text evidence="1">The sequence shown here is derived from an EMBL/GenBank/DDBJ whole genome shotgun (WGS) entry which is preliminary data.</text>
</comment>
<sequence>MEEALRARLLGAADLFAIVERRVDWGVRTQGAPLPAVTLNIITGVATMHMAGPDGWDRARVQIDAWGRTFKAARDIRRLVADPRVGLLTSWRGDQSGFRLRTFVLSHRSLDDSDAQGPVFRQSVDVLVWSTPLGVNP</sequence>
<organism evidence="1 2">
    <name type="scientific">Sphingomonas sanguinis</name>
    <dbReference type="NCBI Taxonomy" id="33051"/>
    <lineage>
        <taxon>Bacteria</taxon>
        <taxon>Pseudomonadati</taxon>
        <taxon>Pseudomonadota</taxon>
        <taxon>Alphaproteobacteria</taxon>
        <taxon>Sphingomonadales</taxon>
        <taxon>Sphingomonadaceae</taxon>
        <taxon>Sphingomonas</taxon>
    </lineage>
</organism>
<dbReference type="EMBL" id="LDTE01000037">
    <property type="protein sequence ID" value="KTW00449.1"/>
    <property type="molecule type" value="Genomic_DNA"/>
</dbReference>
<dbReference type="Pfam" id="PF11367">
    <property type="entry name" value="Tail_completion_gp17"/>
    <property type="match status" value="1"/>
</dbReference>
<evidence type="ECO:0008006" key="3">
    <source>
        <dbReference type="Google" id="ProtNLM"/>
    </source>
</evidence>
<dbReference type="PATRIC" id="fig|33051.4.peg.2073"/>
<dbReference type="RefSeq" id="WP_058751986.1">
    <property type="nucleotide sequence ID" value="NZ_LDTE01000037.1"/>
</dbReference>
<dbReference type="InterPro" id="IPR021508">
    <property type="entry name" value="Gp17-like"/>
</dbReference>
<dbReference type="Proteomes" id="UP000074072">
    <property type="component" value="Unassembled WGS sequence"/>
</dbReference>
<accession>A0A147IXD1</accession>
<gene>
    <name evidence="1" type="ORF">SB4_06985</name>
</gene>